<comment type="caution">
    <text evidence="6">The sequence shown here is derived from an EMBL/GenBank/DDBJ whole genome shotgun (WGS) entry which is preliminary data.</text>
</comment>
<keyword evidence="6" id="KW-0347">Helicase</keyword>
<evidence type="ECO:0000259" key="4">
    <source>
        <dbReference type="PROSITE" id="PS51192"/>
    </source>
</evidence>
<dbReference type="CDD" id="cd18012">
    <property type="entry name" value="DEXQc_arch_SWI2_SNF2"/>
    <property type="match status" value="1"/>
</dbReference>
<keyword evidence="2" id="KW-0862">Zinc</keyword>
<feature type="domain" description="Helicase ATP-binding" evidence="4">
    <location>
        <begin position="748"/>
        <end position="905"/>
    </location>
</feature>
<dbReference type="AlphaFoldDB" id="A0A7Y4IHV4"/>
<organism evidence="6 7">
    <name type="scientific">Myxococcus xanthus</name>
    <dbReference type="NCBI Taxonomy" id="34"/>
    <lineage>
        <taxon>Bacteria</taxon>
        <taxon>Pseudomonadati</taxon>
        <taxon>Myxococcota</taxon>
        <taxon>Myxococcia</taxon>
        <taxon>Myxococcales</taxon>
        <taxon>Cystobacterineae</taxon>
        <taxon>Myxococcaceae</taxon>
        <taxon>Myxococcus</taxon>
    </lineage>
</organism>
<evidence type="ECO:0000313" key="7">
    <source>
        <dbReference type="Proteomes" id="UP000533080"/>
    </source>
</evidence>
<protein>
    <submittedName>
        <fullName evidence="6">DEAD/DEAH box helicase</fullName>
    </submittedName>
</protein>
<keyword evidence="6" id="KW-0547">Nucleotide-binding</keyword>
<dbReference type="GO" id="GO:0008270">
    <property type="term" value="F:zinc ion binding"/>
    <property type="evidence" value="ECO:0007669"/>
    <property type="project" value="UniProtKB-KW"/>
</dbReference>
<dbReference type="InterPro" id="IPR001650">
    <property type="entry name" value="Helicase_C-like"/>
</dbReference>
<dbReference type="CDD" id="cd18793">
    <property type="entry name" value="SF2_C_SNF"/>
    <property type="match status" value="1"/>
</dbReference>
<dbReference type="Pfam" id="PF00271">
    <property type="entry name" value="Helicase_C"/>
    <property type="match status" value="1"/>
</dbReference>
<keyword evidence="2" id="KW-0863">Zinc-finger</keyword>
<name>A0A7Y4IHV4_MYXXA</name>
<dbReference type="InterPro" id="IPR049730">
    <property type="entry name" value="SNF2/RAD54-like_C"/>
</dbReference>
<feature type="domain" description="Helicase C-terminal" evidence="5">
    <location>
        <begin position="1027"/>
        <end position="1188"/>
    </location>
</feature>
<dbReference type="Gene3D" id="3.40.50.10810">
    <property type="entry name" value="Tandem AAA-ATPase domain"/>
    <property type="match status" value="1"/>
</dbReference>
<dbReference type="PANTHER" id="PTHR10799">
    <property type="entry name" value="SNF2/RAD54 HELICASE FAMILY"/>
    <property type="match status" value="1"/>
</dbReference>
<gene>
    <name evidence="6" type="ORF">HNV28_14865</name>
</gene>
<keyword evidence="6" id="KW-0067">ATP-binding</keyword>
<keyword evidence="1" id="KW-0378">Hydrolase</keyword>
<accession>A0A7Y4IHV4</accession>
<dbReference type="GO" id="GO:0016787">
    <property type="term" value="F:hydrolase activity"/>
    <property type="evidence" value="ECO:0007669"/>
    <property type="project" value="UniProtKB-KW"/>
</dbReference>
<dbReference type="Gene3D" id="3.40.50.300">
    <property type="entry name" value="P-loop containing nucleotide triphosphate hydrolases"/>
    <property type="match status" value="1"/>
</dbReference>
<dbReference type="InterPro" id="IPR038718">
    <property type="entry name" value="SNF2-like_sf"/>
</dbReference>
<reference evidence="6 7" key="1">
    <citation type="submission" date="2020-05" db="EMBL/GenBank/DDBJ databases">
        <authorList>
            <person name="Whitworth D."/>
        </authorList>
    </citation>
    <scope>NUCLEOTIDE SEQUENCE [LARGE SCALE GENOMIC DNA]</scope>
    <source>
        <strain evidence="6 7">AM005</strain>
    </source>
</reference>
<dbReference type="InterPro" id="IPR007527">
    <property type="entry name" value="Znf_SWIM"/>
</dbReference>
<dbReference type="EMBL" id="JABFNT010000041">
    <property type="protein sequence ID" value="NOJ79608.1"/>
    <property type="molecule type" value="Genomic_DNA"/>
</dbReference>
<dbReference type="Proteomes" id="UP000533080">
    <property type="component" value="Unassembled WGS sequence"/>
</dbReference>
<evidence type="ECO:0000256" key="1">
    <source>
        <dbReference type="ARBA" id="ARBA00022801"/>
    </source>
</evidence>
<evidence type="ECO:0000256" key="2">
    <source>
        <dbReference type="PROSITE-ProRule" id="PRU00325"/>
    </source>
</evidence>
<keyword evidence="2" id="KW-0479">Metal-binding</keyword>
<evidence type="ECO:0000259" key="5">
    <source>
        <dbReference type="PROSITE" id="PS51194"/>
    </source>
</evidence>
<dbReference type="SUPFAM" id="SSF52540">
    <property type="entry name" value="P-loop containing nucleoside triphosphate hydrolases"/>
    <property type="match status" value="2"/>
</dbReference>
<sequence length="1208" mass="133457">MLGDPPSCVLASRVCLRFVRALRRSGCMSEPPEKPVTPLFDTTRDALAWLRAQGLEHLSRLSLAVLMPLVDAAWLPQARPVLARRRLVELLSTDSLSRWMTEAMPSPRMKELLPTLAWRFVEAERLGAESSRASLEERLAPPAESRTHRVHGLLLALRARVPESVAPRPLHALVPDLMQYDAPLPGFRLRETRISELPVGAHAGFILPEARLIFAPTEVTGDCSCGATFCVHLLAAIDTALLWLRQPWSESFGEELEELVRPGWERSLRALERAVDDSPGGPGGGEVSWRLDVINGYGVELAAYVHKRNKKGQRSTGAKVSRRKLLQDHGSQLSAADARLAALLPESEAPASRALLFELVGHPRIHLDENPDLLVRIERAKVGLVAEDRDGVVIVSAGVDGAMLPTAMLERVRKSQPDEGLYVWDESQRVLTVLDAGPEVRALLTALNRHGNAFPPESHVALLDQLSKLSLRVPVALPRSVLGESVPLRYAPVVRMEAHASGAVRVELRTRPLPDSPTFIPGEGARDVHVRRGTGAVHAVRDFVQERDAAELLQARLPLDTAEPEELPFTFRFTSAQGGLAVLAACVELEPKPELEWVGAPVRLFHAAAPSALKVILERKRDWFGVLGGLSVEGERVELARLLDAARRKERFVQVDSTSYVEIEGALREHLERLADHAHATRHGLEVGPSSVETLTALEDAGAEVEADKTWQSLVERIFAAKELKPRVPSGLKTALRDYQLEGFRWLTRLASWGAGGVLADDMGLGKTVQALTVLLDRSKLGPALVLAPTSVAFNWMDEAKRFAPSLRMTLFSDATDRGRTLEQLGPKDVLVLSYGLLTRDIERLSKLRFSTIIFDEAQTLKNATTHRFRAARALQGDFKFALSGTPLENHLGELWSLFAVVFSGLLGSWEAFRSRFAAPIERGVDPTAAPALARVLQPFLLRRTKAQVEAQLPPRTDIRVPIVLSSEEWALYEDARLAALSDLETRKPKMKEQERRIEILAALTRLRLLASHPRLYDAGSKLESAKLERFMELVRELRAEGHRALVFSQFTSHLALVREVLDAEGIDYEYLDGQTPAGARAERVRAFQEGDVPLFLISLKAGGFGLNLTAATTVIHLDPWWNPAVEDQASDRAHRIGQDRPVTVYRLVTRGTIEEQMLSLHEHKRALVAGVLEGKDAAGRLSTQELLGLLSQRLAPPGEEEGPRTRH</sequence>
<dbReference type="InterPro" id="IPR000330">
    <property type="entry name" value="SNF2_N"/>
</dbReference>
<dbReference type="SMART" id="SM00487">
    <property type="entry name" value="DEXDc"/>
    <property type="match status" value="1"/>
</dbReference>
<dbReference type="Pfam" id="PF00176">
    <property type="entry name" value="SNF2-rel_dom"/>
    <property type="match status" value="1"/>
</dbReference>
<proteinExistence type="predicted"/>
<dbReference type="SMART" id="SM00490">
    <property type="entry name" value="HELICc"/>
    <property type="match status" value="1"/>
</dbReference>
<feature type="domain" description="SWIM-type" evidence="3">
    <location>
        <begin position="208"/>
        <end position="241"/>
    </location>
</feature>
<dbReference type="GO" id="GO:0004386">
    <property type="term" value="F:helicase activity"/>
    <property type="evidence" value="ECO:0007669"/>
    <property type="project" value="UniProtKB-KW"/>
</dbReference>
<evidence type="ECO:0000259" key="3">
    <source>
        <dbReference type="PROSITE" id="PS50966"/>
    </source>
</evidence>
<dbReference type="InterPro" id="IPR014001">
    <property type="entry name" value="Helicase_ATP-bd"/>
</dbReference>
<dbReference type="GO" id="GO:0005524">
    <property type="term" value="F:ATP binding"/>
    <property type="evidence" value="ECO:0007669"/>
    <property type="project" value="InterPro"/>
</dbReference>
<evidence type="ECO:0000313" key="6">
    <source>
        <dbReference type="EMBL" id="NOJ79608.1"/>
    </source>
</evidence>
<dbReference type="PROSITE" id="PS50966">
    <property type="entry name" value="ZF_SWIM"/>
    <property type="match status" value="1"/>
</dbReference>
<dbReference type="PROSITE" id="PS51194">
    <property type="entry name" value="HELICASE_CTER"/>
    <property type="match status" value="1"/>
</dbReference>
<dbReference type="InterPro" id="IPR027417">
    <property type="entry name" value="P-loop_NTPase"/>
</dbReference>
<dbReference type="PROSITE" id="PS51192">
    <property type="entry name" value="HELICASE_ATP_BIND_1"/>
    <property type="match status" value="1"/>
</dbReference>